<dbReference type="EMBL" id="FZNY01000002">
    <property type="protein sequence ID" value="SNR71486.1"/>
    <property type="molecule type" value="Genomic_DNA"/>
</dbReference>
<evidence type="ECO:0000313" key="3">
    <source>
        <dbReference type="Proteomes" id="UP000198379"/>
    </source>
</evidence>
<keyword evidence="3" id="KW-1185">Reference proteome</keyword>
<organism evidence="2 3">
    <name type="scientific">Dokdonia pacifica</name>
    <dbReference type="NCBI Taxonomy" id="1627892"/>
    <lineage>
        <taxon>Bacteria</taxon>
        <taxon>Pseudomonadati</taxon>
        <taxon>Bacteroidota</taxon>
        <taxon>Flavobacteriia</taxon>
        <taxon>Flavobacteriales</taxon>
        <taxon>Flavobacteriaceae</taxon>
        <taxon>Dokdonia</taxon>
    </lineage>
</organism>
<protein>
    <submittedName>
        <fullName evidence="2">Uncharacterized protein</fullName>
    </submittedName>
</protein>
<dbReference type="AlphaFoldDB" id="A0A238YJQ7"/>
<evidence type="ECO:0000313" key="2">
    <source>
        <dbReference type="EMBL" id="SNR71486.1"/>
    </source>
</evidence>
<evidence type="ECO:0000256" key="1">
    <source>
        <dbReference type="SAM" id="SignalP"/>
    </source>
</evidence>
<gene>
    <name evidence="2" type="ORF">SAMN06265376_102137</name>
</gene>
<accession>A0A238YJQ7</accession>
<name>A0A238YJQ7_9FLAO</name>
<reference evidence="2 3" key="1">
    <citation type="submission" date="2017-06" db="EMBL/GenBank/DDBJ databases">
        <authorList>
            <person name="Kim H.J."/>
            <person name="Triplett B.A."/>
        </authorList>
    </citation>
    <scope>NUCLEOTIDE SEQUENCE [LARGE SCALE GENOMIC DNA]</scope>
    <source>
        <strain evidence="2 3">DSM 25597</strain>
    </source>
</reference>
<proteinExistence type="predicted"/>
<feature type="chain" id="PRO_5012308568" evidence="1">
    <location>
        <begin position="18"/>
        <end position="46"/>
    </location>
</feature>
<dbReference type="Proteomes" id="UP000198379">
    <property type="component" value="Unassembled WGS sequence"/>
</dbReference>
<feature type="signal peptide" evidence="1">
    <location>
        <begin position="1"/>
        <end position="17"/>
    </location>
</feature>
<sequence>MKVKALLLALLIAGATALMYTATNETNATQAIDKKKVKIPGQYNNV</sequence>
<keyword evidence="1" id="KW-0732">Signal</keyword>